<keyword evidence="3" id="KW-1185">Reference proteome</keyword>
<reference evidence="2 3" key="1">
    <citation type="submission" date="2016-09" db="EMBL/GenBank/DDBJ databases">
        <title>Couchioplanes caeruleus draft genome sequence.</title>
        <authorList>
            <person name="Sheehan J."/>
            <person name="Caffrey P."/>
        </authorList>
    </citation>
    <scope>NUCLEOTIDE SEQUENCE [LARGE SCALE GENOMIC DNA]</scope>
    <source>
        <strain evidence="2 3">DSM 43634</strain>
    </source>
</reference>
<proteinExistence type="predicted"/>
<comment type="caution">
    <text evidence="2">The sequence shown here is derived from an EMBL/GenBank/DDBJ whole genome shotgun (WGS) entry which is preliminary data.</text>
</comment>
<protein>
    <submittedName>
        <fullName evidence="2">Uncharacterized protein</fullName>
    </submittedName>
</protein>
<feature type="compositionally biased region" description="Polar residues" evidence="1">
    <location>
        <begin position="25"/>
        <end position="36"/>
    </location>
</feature>
<feature type="region of interest" description="Disordered" evidence="1">
    <location>
        <begin position="25"/>
        <end position="68"/>
    </location>
</feature>
<evidence type="ECO:0000313" key="3">
    <source>
        <dbReference type="Proteomes" id="UP000182486"/>
    </source>
</evidence>
<sequence>MPIDLGLAGGVSVADGVADSVEVTDQLSDLRTTQSTGRDRRGCDRPPRQGRGALGINRSDPTGHGDRIAAGLGERAIASQLGVTFRDDRCRVVLWNRRSRVLGLSGVQAVDGVRQSVRGKGSQQPPVQLWDQVLLG</sequence>
<evidence type="ECO:0000256" key="1">
    <source>
        <dbReference type="SAM" id="MobiDB-lite"/>
    </source>
</evidence>
<name>A0A1K0FPX1_9ACTN</name>
<evidence type="ECO:0000313" key="2">
    <source>
        <dbReference type="EMBL" id="OJF14760.1"/>
    </source>
</evidence>
<dbReference type="Proteomes" id="UP000182486">
    <property type="component" value="Unassembled WGS sequence"/>
</dbReference>
<accession>A0A1K0FPX1</accession>
<dbReference type="AlphaFoldDB" id="A0A1K0FPX1"/>
<organism evidence="2 3">
    <name type="scientific">Couchioplanes caeruleus subsp. caeruleus</name>
    <dbReference type="NCBI Taxonomy" id="56427"/>
    <lineage>
        <taxon>Bacteria</taxon>
        <taxon>Bacillati</taxon>
        <taxon>Actinomycetota</taxon>
        <taxon>Actinomycetes</taxon>
        <taxon>Micromonosporales</taxon>
        <taxon>Micromonosporaceae</taxon>
        <taxon>Couchioplanes</taxon>
    </lineage>
</organism>
<gene>
    <name evidence="2" type="ORF">BG844_07990</name>
</gene>
<dbReference type="EMBL" id="MEIA01000086">
    <property type="protein sequence ID" value="OJF14760.1"/>
    <property type="molecule type" value="Genomic_DNA"/>
</dbReference>
<feature type="compositionally biased region" description="Basic and acidic residues" evidence="1">
    <location>
        <begin position="37"/>
        <end position="47"/>
    </location>
</feature>